<evidence type="ECO:0000256" key="5">
    <source>
        <dbReference type="ARBA" id="ARBA00023136"/>
    </source>
</evidence>
<keyword evidence="3" id="KW-0812">Transmembrane</keyword>
<dbReference type="AlphaFoldDB" id="A0A2A6C4M4"/>
<sequence length="324" mass="36623">MSGDELPLYIHALHNICTLSSVFFDGLLFLCVYEILSSISMFIMFSRVIPLGFDGIVVVFEGPCKHFPVRFCYGVYSVLLNGLISCPFLAILSFFVLRFPVPSMRQTTLFNTVLAIPAIIWTITFNFGMAPREMLNPLLEKHVPEYNLTNTPLGGILHPLQSPVLPSIIWIILSSSPCFFLNIWAGFSIRKLLDRESTNLTARISRVHQEFLSALVWQLLISQWFNVGVVTYLLEQFNIARAPALEYAVHMSGGVAIAASPLVTLYFVKPYRRRFLKILLRTSEATDTCTVRELRSNRPQSREFGAISPDRQSVVTAKAIKMKH</sequence>
<dbReference type="PANTHER" id="PTHR22945">
    <property type="entry name" value="SERPENTINE RECEPTOR, CLASS D DELTA"/>
    <property type="match status" value="1"/>
</dbReference>
<accession>A0A2A6C4M4</accession>
<protein>
    <submittedName>
        <fullName evidence="6">G protein-coupled receptor</fullName>
    </submittedName>
</protein>
<keyword evidence="7" id="KW-1185">Reference proteome</keyword>
<dbReference type="InterPro" id="IPR019421">
    <property type="entry name" value="7TM_GPCR_serpentine_rcpt_Srd"/>
</dbReference>
<keyword evidence="5" id="KW-0472">Membrane</keyword>
<dbReference type="GO" id="GO:0016020">
    <property type="term" value="C:membrane"/>
    <property type="evidence" value="ECO:0007669"/>
    <property type="project" value="UniProtKB-SubCell"/>
</dbReference>
<evidence type="ECO:0000256" key="1">
    <source>
        <dbReference type="ARBA" id="ARBA00004141"/>
    </source>
</evidence>
<dbReference type="InterPro" id="IPR050920">
    <property type="entry name" value="Nematode_rcpt-like_delta"/>
</dbReference>
<dbReference type="Pfam" id="PF10317">
    <property type="entry name" value="7TM_GPCR_Srd"/>
    <property type="match status" value="1"/>
</dbReference>
<reference evidence="7" key="1">
    <citation type="journal article" date="2008" name="Nat. Genet.">
        <title>The Pristionchus pacificus genome provides a unique perspective on nematode lifestyle and parasitism.</title>
        <authorList>
            <person name="Dieterich C."/>
            <person name="Clifton S.W."/>
            <person name="Schuster L.N."/>
            <person name="Chinwalla A."/>
            <person name="Delehaunty K."/>
            <person name="Dinkelacker I."/>
            <person name="Fulton L."/>
            <person name="Fulton R."/>
            <person name="Godfrey J."/>
            <person name="Minx P."/>
            <person name="Mitreva M."/>
            <person name="Roeseler W."/>
            <person name="Tian H."/>
            <person name="Witte H."/>
            <person name="Yang S.P."/>
            <person name="Wilson R.K."/>
            <person name="Sommer R.J."/>
        </authorList>
    </citation>
    <scope>NUCLEOTIDE SEQUENCE [LARGE SCALE GENOMIC DNA]</scope>
    <source>
        <strain evidence="7">PS312</strain>
    </source>
</reference>
<dbReference type="EnsemblMetazoa" id="PPA24271.1">
    <property type="protein sequence ID" value="PPA24271.1"/>
    <property type="gene ID" value="WBGene00113825"/>
</dbReference>
<evidence type="ECO:0000256" key="3">
    <source>
        <dbReference type="ARBA" id="ARBA00022692"/>
    </source>
</evidence>
<dbReference type="PANTHER" id="PTHR22945:SF40">
    <property type="entry name" value="SERPENTINE RECEPTOR, CLASS D (DELTA)-RELATED"/>
    <property type="match status" value="1"/>
</dbReference>
<dbReference type="Proteomes" id="UP000005239">
    <property type="component" value="Unassembled WGS sequence"/>
</dbReference>
<proteinExistence type="inferred from homology"/>
<reference evidence="6" key="2">
    <citation type="submission" date="2022-06" db="UniProtKB">
        <authorList>
            <consortium name="EnsemblMetazoa"/>
        </authorList>
    </citation>
    <scope>IDENTIFICATION</scope>
    <source>
        <strain evidence="6">PS312</strain>
    </source>
</reference>
<organism evidence="6 7">
    <name type="scientific">Pristionchus pacificus</name>
    <name type="common">Parasitic nematode worm</name>
    <dbReference type="NCBI Taxonomy" id="54126"/>
    <lineage>
        <taxon>Eukaryota</taxon>
        <taxon>Metazoa</taxon>
        <taxon>Ecdysozoa</taxon>
        <taxon>Nematoda</taxon>
        <taxon>Chromadorea</taxon>
        <taxon>Rhabditida</taxon>
        <taxon>Rhabditina</taxon>
        <taxon>Diplogasteromorpha</taxon>
        <taxon>Diplogasteroidea</taxon>
        <taxon>Neodiplogasteridae</taxon>
        <taxon>Pristionchus</taxon>
    </lineage>
</organism>
<evidence type="ECO:0000256" key="2">
    <source>
        <dbReference type="ARBA" id="ARBA00009166"/>
    </source>
</evidence>
<keyword evidence="4" id="KW-1133">Transmembrane helix</keyword>
<evidence type="ECO:0000313" key="6">
    <source>
        <dbReference type="EnsemblMetazoa" id="PPA24271.1"/>
    </source>
</evidence>
<name>A0A2A6C4M4_PRIPA</name>
<comment type="subcellular location">
    <subcellularLocation>
        <location evidence="1">Membrane</location>
        <topology evidence="1">Multi-pass membrane protein</topology>
    </subcellularLocation>
</comment>
<comment type="similarity">
    <text evidence="2">Belongs to the nematode receptor-like protein srd family.</text>
</comment>
<gene>
    <name evidence="6" type="primary">WBGene00113825</name>
</gene>
<accession>A0A8R1YJJ2</accession>
<dbReference type="OrthoDB" id="5797606at2759"/>
<evidence type="ECO:0000256" key="4">
    <source>
        <dbReference type="ARBA" id="ARBA00022989"/>
    </source>
</evidence>
<evidence type="ECO:0000313" key="7">
    <source>
        <dbReference type="Proteomes" id="UP000005239"/>
    </source>
</evidence>